<evidence type="ECO:0000256" key="2">
    <source>
        <dbReference type="SAM" id="MobiDB-lite"/>
    </source>
</evidence>
<feature type="compositionally biased region" description="Polar residues" evidence="2">
    <location>
        <begin position="18"/>
        <end position="30"/>
    </location>
</feature>
<feature type="domain" description="eCIS core" evidence="3">
    <location>
        <begin position="112"/>
        <end position="177"/>
    </location>
</feature>
<protein>
    <submittedName>
        <fullName evidence="4">DUF4157 domain-containing protein</fullName>
    </submittedName>
</protein>
<dbReference type="RefSeq" id="WP_206567817.1">
    <property type="nucleotide sequence ID" value="NZ_JAFKCW010000001.1"/>
</dbReference>
<evidence type="ECO:0000313" key="5">
    <source>
        <dbReference type="Proteomes" id="UP000664698"/>
    </source>
</evidence>
<gene>
    <name evidence="4" type="ORF">J0A67_03180</name>
</gene>
<dbReference type="Proteomes" id="UP000664698">
    <property type="component" value="Unassembled WGS sequence"/>
</dbReference>
<feature type="coiled-coil region" evidence="1">
    <location>
        <begin position="668"/>
        <end position="695"/>
    </location>
</feature>
<keyword evidence="5" id="KW-1185">Reference proteome</keyword>
<dbReference type="InterPro" id="IPR025295">
    <property type="entry name" value="eCIS_core_dom"/>
</dbReference>
<evidence type="ECO:0000313" key="4">
    <source>
        <dbReference type="EMBL" id="MBN7799844.1"/>
    </source>
</evidence>
<keyword evidence="1" id="KW-0175">Coiled coil</keyword>
<feature type="region of interest" description="Disordered" evidence="2">
    <location>
        <begin position="48"/>
        <end position="118"/>
    </location>
</feature>
<evidence type="ECO:0000259" key="3">
    <source>
        <dbReference type="Pfam" id="PF13699"/>
    </source>
</evidence>
<dbReference type="Pfam" id="PF13699">
    <property type="entry name" value="eCIS_core"/>
    <property type="match status" value="1"/>
</dbReference>
<name>A0ABS3BQ98_9BACT</name>
<accession>A0ABS3BQ98</accession>
<feature type="compositionally biased region" description="Polar residues" evidence="2">
    <location>
        <begin position="1"/>
        <end position="10"/>
    </location>
</feature>
<feature type="compositionally biased region" description="Polar residues" evidence="2">
    <location>
        <begin position="91"/>
        <end position="112"/>
    </location>
</feature>
<feature type="compositionally biased region" description="Basic and acidic residues" evidence="2">
    <location>
        <begin position="50"/>
        <end position="61"/>
    </location>
</feature>
<comment type="caution">
    <text evidence="4">The sequence shown here is derived from an EMBL/GenBank/DDBJ whole genome shotgun (WGS) entry which is preliminary data.</text>
</comment>
<proteinExistence type="predicted"/>
<feature type="compositionally biased region" description="Basic and acidic residues" evidence="2">
    <location>
        <begin position="350"/>
        <end position="359"/>
    </location>
</feature>
<feature type="region of interest" description="Disordered" evidence="2">
    <location>
        <begin position="1"/>
        <end position="36"/>
    </location>
</feature>
<feature type="region of interest" description="Disordered" evidence="2">
    <location>
        <begin position="332"/>
        <end position="359"/>
    </location>
</feature>
<sequence>MGNFSKSSLPPASKKQESGSAKGSNPTVQLRDNRAEHAAQLKFAQLANSRRADEAVQRKELQEEEVQLAGIEEKELQMKSVDEEEELQMKSVESPTDQSETPVQRVENNTGLPDQLKSGVENLSGYSLDDVKVHYNSDKPSQLQAHAYAQGTDIHVAPGQEKHLPHEAWHVVQQKQGRVKATRQLKGKVNINDDAGLENEADVMGAKALQRREKGIVPHQTPITSQVVQRNEDTDMTDSRMDVLVKRVLAILGTLAANGNDWEKTYGDKGKDLGKQAVKKGKEKLLGNRDNQKPSIKEKIVKEGLKRWWAALEPEQKAEMLKESTSIFSGWFGGSSGGKEEEQSTAPQQEPKKQTSKQERFELDITSQDLETLYDTYKGYKEIKDQIEKIEEGARELAGRIGSEVGMKVGEFRDEREFISKFEEQRVPFKVAKLEFAFLKETILTKNVQARYKAELEALEDALDPSLQKPSAMINNPGLFTANKEQMAGAVETCSIAYENLKLANLIRNGTTSLLSNIGKVIDSVVEGGKKILGGIFGSSSEVEQVSPEIGKKQKELVTAIQTVCGKSWYWHTSGILAFKPTGVTEVGEKLKGVKPGKELAQIKAHLTKPEEDLIQTESEISSTDEQIETLSGSLQKDVTIDKVLSETRTKKSTEKYGGKQVDNSSKLAELGIERARLALEKRNLKKKIKGENRKPLTQVFYNAIKDLQPDNVISLNKTIAVMNQIAGELDNQNHTKNL</sequence>
<organism evidence="4 5">
    <name type="scientific">Algoriphagus aestuariicola</name>
    <dbReference type="NCBI Taxonomy" id="1852016"/>
    <lineage>
        <taxon>Bacteria</taxon>
        <taxon>Pseudomonadati</taxon>
        <taxon>Bacteroidota</taxon>
        <taxon>Cytophagia</taxon>
        <taxon>Cytophagales</taxon>
        <taxon>Cyclobacteriaceae</taxon>
        <taxon>Algoriphagus</taxon>
    </lineage>
</organism>
<feature type="compositionally biased region" description="Basic and acidic residues" evidence="2">
    <location>
        <begin position="71"/>
        <end position="81"/>
    </location>
</feature>
<reference evidence="4 5" key="1">
    <citation type="submission" date="2021-03" db="EMBL/GenBank/DDBJ databases">
        <title>novel species isolated from a fishpond in China.</title>
        <authorList>
            <person name="Lu H."/>
            <person name="Cai Z."/>
        </authorList>
    </citation>
    <scope>NUCLEOTIDE SEQUENCE [LARGE SCALE GENOMIC DNA]</scope>
    <source>
        <strain evidence="4 5">JCM 31546</strain>
    </source>
</reference>
<dbReference type="EMBL" id="JAFKCW010000001">
    <property type="protein sequence ID" value="MBN7799844.1"/>
    <property type="molecule type" value="Genomic_DNA"/>
</dbReference>
<evidence type="ECO:0000256" key="1">
    <source>
        <dbReference type="SAM" id="Coils"/>
    </source>
</evidence>